<gene>
    <name evidence="2" type="ORF">K504DRAFT_464898</name>
</gene>
<feature type="compositionally biased region" description="Acidic residues" evidence="1">
    <location>
        <begin position="1"/>
        <end position="12"/>
    </location>
</feature>
<protein>
    <submittedName>
        <fullName evidence="2">Uncharacterized protein</fullName>
    </submittedName>
</protein>
<sequence>MAFEDDKFDDSTIDTSGTPPESVVTDFRHDQDLPRTTTQPNPSSIPWPGSTFIIRSISDGHVITLLNGEITLAPPGGFGAYRWECVEARGWLGFREHASALFLGHDDQGNIACFGKKHLEWENFSVRMKPDGGYVLLAAHGEKHRDGLWPLGIKKDKQGVVRLVRFKGPLINAMSWGFCKV</sequence>
<keyword evidence="3" id="KW-1185">Reference proteome</keyword>
<dbReference type="EMBL" id="MU005793">
    <property type="protein sequence ID" value="KAF2702766.1"/>
    <property type="molecule type" value="Genomic_DNA"/>
</dbReference>
<accession>A0A6G1JQ86</accession>
<dbReference type="Proteomes" id="UP000799428">
    <property type="component" value="Unassembled WGS sequence"/>
</dbReference>
<dbReference type="OrthoDB" id="5289641at2759"/>
<evidence type="ECO:0000313" key="3">
    <source>
        <dbReference type="Proteomes" id="UP000799428"/>
    </source>
</evidence>
<dbReference type="AlphaFoldDB" id="A0A6G1JQ86"/>
<reference evidence="2" key="1">
    <citation type="journal article" date="2020" name="Stud. Mycol.">
        <title>101 Dothideomycetes genomes: a test case for predicting lifestyles and emergence of pathogens.</title>
        <authorList>
            <person name="Haridas S."/>
            <person name="Albert R."/>
            <person name="Binder M."/>
            <person name="Bloem J."/>
            <person name="Labutti K."/>
            <person name="Salamov A."/>
            <person name="Andreopoulos B."/>
            <person name="Baker S."/>
            <person name="Barry K."/>
            <person name="Bills G."/>
            <person name="Bluhm B."/>
            <person name="Cannon C."/>
            <person name="Castanera R."/>
            <person name="Culley D."/>
            <person name="Daum C."/>
            <person name="Ezra D."/>
            <person name="Gonzalez J."/>
            <person name="Henrissat B."/>
            <person name="Kuo A."/>
            <person name="Liang C."/>
            <person name="Lipzen A."/>
            <person name="Lutzoni F."/>
            <person name="Magnuson J."/>
            <person name="Mondo S."/>
            <person name="Nolan M."/>
            <person name="Ohm R."/>
            <person name="Pangilinan J."/>
            <person name="Park H.-J."/>
            <person name="Ramirez L."/>
            <person name="Alfaro M."/>
            <person name="Sun H."/>
            <person name="Tritt A."/>
            <person name="Yoshinaga Y."/>
            <person name="Zwiers L.-H."/>
            <person name="Turgeon B."/>
            <person name="Goodwin S."/>
            <person name="Spatafora J."/>
            <person name="Crous P."/>
            <person name="Grigoriev I."/>
        </authorList>
    </citation>
    <scope>NUCLEOTIDE SEQUENCE</scope>
    <source>
        <strain evidence="2">CBS 279.74</strain>
    </source>
</reference>
<dbReference type="PANTHER" id="PTHR39697">
    <property type="entry name" value="RICIN B LECTIN DOMAIN-CONTAINING PROTEIN-RELATED"/>
    <property type="match status" value="1"/>
</dbReference>
<dbReference type="PANTHER" id="PTHR39697:SF2">
    <property type="entry name" value="CYANOVIRIN-N DOMAIN-CONTAINING PROTEIN"/>
    <property type="match status" value="1"/>
</dbReference>
<proteinExistence type="predicted"/>
<name>A0A6G1JQ86_9PLEO</name>
<feature type="region of interest" description="Disordered" evidence="1">
    <location>
        <begin position="1"/>
        <end position="47"/>
    </location>
</feature>
<evidence type="ECO:0000256" key="1">
    <source>
        <dbReference type="SAM" id="MobiDB-lite"/>
    </source>
</evidence>
<evidence type="ECO:0000313" key="2">
    <source>
        <dbReference type="EMBL" id="KAF2702766.1"/>
    </source>
</evidence>
<feature type="compositionally biased region" description="Polar residues" evidence="1">
    <location>
        <begin position="34"/>
        <end position="44"/>
    </location>
</feature>
<organism evidence="2 3">
    <name type="scientific">Pleomassaria siparia CBS 279.74</name>
    <dbReference type="NCBI Taxonomy" id="1314801"/>
    <lineage>
        <taxon>Eukaryota</taxon>
        <taxon>Fungi</taxon>
        <taxon>Dikarya</taxon>
        <taxon>Ascomycota</taxon>
        <taxon>Pezizomycotina</taxon>
        <taxon>Dothideomycetes</taxon>
        <taxon>Pleosporomycetidae</taxon>
        <taxon>Pleosporales</taxon>
        <taxon>Pleomassariaceae</taxon>
        <taxon>Pleomassaria</taxon>
    </lineage>
</organism>